<name>A0A9P6L1U7_9AGAM</name>
<keyword evidence="3" id="KW-1185">Reference proteome</keyword>
<sequence>MLVVKADSLGSRDVGWESSAPPMPAKQTRRPACQPSPPALPAQAEAPPPLGTTGYYWWPLRRRDHRLSHLSPSLPPTQEVVMLTVTFNGNLKATLDHIVNGTFRPEVQSLLWVPEVFRFFFVLPAPELLAFEPSESSLQPVVCIVSPASHHLYHTGHPQPFANTIMPLRFDPTMASERTPPSLGGNTPSASFHNLPNVFQCPQPSQSNQDLLE</sequence>
<comment type="caution">
    <text evidence="2">The sequence shown here is derived from an EMBL/GenBank/DDBJ whole genome shotgun (WGS) entry which is preliminary data.</text>
</comment>
<reference evidence="2" key="2">
    <citation type="submission" date="2020-11" db="EMBL/GenBank/DDBJ databases">
        <authorList>
            <consortium name="DOE Joint Genome Institute"/>
            <person name="Kuo A."/>
            <person name="Miyauchi S."/>
            <person name="Kiss E."/>
            <person name="Drula E."/>
            <person name="Kohler A."/>
            <person name="Sanchez-Garcia M."/>
            <person name="Andreopoulos B."/>
            <person name="Barry K.W."/>
            <person name="Bonito G."/>
            <person name="Buee M."/>
            <person name="Carver A."/>
            <person name="Chen C."/>
            <person name="Cichocki N."/>
            <person name="Clum A."/>
            <person name="Culley D."/>
            <person name="Crous P.W."/>
            <person name="Fauchery L."/>
            <person name="Girlanda M."/>
            <person name="Hayes R."/>
            <person name="Keri Z."/>
            <person name="Labutti K."/>
            <person name="Lipzen A."/>
            <person name="Lombard V."/>
            <person name="Magnuson J."/>
            <person name="Maillard F."/>
            <person name="Morin E."/>
            <person name="Murat C."/>
            <person name="Nolan M."/>
            <person name="Ohm R."/>
            <person name="Pangilinan J."/>
            <person name="Pereira M."/>
            <person name="Perotto S."/>
            <person name="Peter M."/>
            <person name="Riley R."/>
            <person name="Sitrit Y."/>
            <person name="Stielow B."/>
            <person name="Szollosi G."/>
            <person name="Zifcakova L."/>
            <person name="Stursova M."/>
            <person name="Spatafora J.W."/>
            <person name="Tedersoo L."/>
            <person name="Vaario L.-M."/>
            <person name="Yamada A."/>
            <person name="Yan M."/>
            <person name="Wang P."/>
            <person name="Xu J."/>
            <person name="Bruns T."/>
            <person name="Baldrian P."/>
            <person name="Vilgalys R."/>
            <person name="Henrissat B."/>
            <person name="Grigoriev I.V."/>
            <person name="Hibbett D."/>
            <person name="Nagy L.G."/>
            <person name="Martin F.M."/>
        </authorList>
    </citation>
    <scope>NUCLEOTIDE SEQUENCE</scope>
    <source>
        <strain evidence="2">UH-Tt-Lm1</strain>
    </source>
</reference>
<feature type="compositionally biased region" description="Pro residues" evidence="1">
    <location>
        <begin position="34"/>
        <end position="47"/>
    </location>
</feature>
<feature type="region of interest" description="Disordered" evidence="1">
    <location>
        <begin position="1"/>
        <end position="47"/>
    </location>
</feature>
<accession>A0A9P6L1U7</accession>
<proteinExistence type="predicted"/>
<evidence type="ECO:0000256" key="1">
    <source>
        <dbReference type="SAM" id="MobiDB-lite"/>
    </source>
</evidence>
<gene>
    <name evidence="2" type="ORF">BJ322DRAFT_1024456</name>
</gene>
<dbReference type="Proteomes" id="UP000736335">
    <property type="component" value="Unassembled WGS sequence"/>
</dbReference>
<dbReference type="AlphaFoldDB" id="A0A9P6L1U7"/>
<reference evidence="2" key="1">
    <citation type="journal article" date="2020" name="Nat. Commun.">
        <title>Large-scale genome sequencing of mycorrhizal fungi provides insights into the early evolution of symbiotic traits.</title>
        <authorList>
            <person name="Miyauchi S."/>
            <person name="Kiss E."/>
            <person name="Kuo A."/>
            <person name="Drula E."/>
            <person name="Kohler A."/>
            <person name="Sanchez-Garcia M."/>
            <person name="Morin E."/>
            <person name="Andreopoulos B."/>
            <person name="Barry K.W."/>
            <person name="Bonito G."/>
            <person name="Buee M."/>
            <person name="Carver A."/>
            <person name="Chen C."/>
            <person name="Cichocki N."/>
            <person name="Clum A."/>
            <person name="Culley D."/>
            <person name="Crous P.W."/>
            <person name="Fauchery L."/>
            <person name="Girlanda M."/>
            <person name="Hayes R.D."/>
            <person name="Keri Z."/>
            <person name="LaButti K."/>
            <person name="Lipzen A."/>
            <person name="Lombard V."/>
            <person name="Magnuson J."/>
            <person name="Maillard F."/>
            <person name="Murat C."/>
            <person name="Nolan M."/>
            <person name="Ohm R.A."/>
            <person name="Pangilinan J."/>
            <person name="Pereira M.F."/>
            <person name="Perotto S."/>
            <person name="Peter M."/>
            <person name="Pfister S."/>
            <person name="Riley R."/>
            <person name="Sitrit Y."/>
            <person name="Stielow J.B."/>
            <person name="Szollosi G."/>
            <person name="Zifcakova L."/>
            <person name="Stursova M."/>
            <person name="Spatafora J.W."/>
            <person name="Tedersoo L."/>
            <person name="Vaario L.M."/>
            <person name="Yamada A."/>
            <person name="Yan M."/>
            <person name="Wang P."/>
            <person name="Xu J."/>
            <person name="Bruns T."/>
            <person name="Baldrian P."/>
            <person name="Vilgalys R."/>
            <person name="Dunand C."/>
            <person name="Henrissat B."/>
            <person name="Grigoriev I.V."/>
            <person name="Hibbett D."/>
            <person name="Nagy L.G."/>
            <person name="Martin F.M."/>
        </authorList>
    </citation>
    <scope>NUCLEOTIDE SEQUENCE</scope>
    <source>
        <strain evidence="2">UH-Tt-Lm1</strain>
    </source>
</reference>
<organism evidence="2 3">
    <name type="scientific">Thelephora terrestris</name>
    <dbReference type="NCBI Taxonomy" id="56493"/>
    <lineage>
        <taxon>Eukaryota</taxon>
        <taxon>Fungi</taxon>
        <taxon>Dikarya</taxon>
        <taxon>Basidiomycota</taxon>
        <taxon>Agaricomycotina</taxon>
        <taxon>Agaricomycetes</taxon>
        <taxon>Thelephorales</taxon>
        <taxon>Thelephoraceae</taxon>
        <taxon>Thelephora</taxon>
    </lineage>
</organism>
<evidence type="ECO:0000313" key="3">
    <source>
        <dbReference type="Proteomes" id="UP000736335"/>
    </source>
</evidence>
<dbReference type="EMBL" id="WIUZ02000019">
    <property type="protein sequence ID" value="KAF9779589.1"/>
    <property type="molecule type" value="Genomic_DNA"/>
</dbReference>
<protein>
    <submittedName>
        <fullName evidence="2">Uncharacterized protein</fullName>
    </submittedName>
</protein>
<evidence type="ECO:0000313" key="2">
    <source>
        <dbReference type="EMBL" id="KAF9779589.1"/>
    </source>
</evidence>